<dbReference type="GO" id="GO:0004029">
    <property type="term" value="F:aldehyde dehydrogenase (NAD+) activity"/>
    <property type="evidence" value="ECO:0007669"/>
    <property type="project" value="TreeGrafter"/>
</dbReference>
<sequence>MADPKINTVLVTGANGYIGNAVARSFASSGFTTYGLVRSKAALYSLATNEIIPVLGTFTDLSFLSKLEEEGVVFDIIVSTTEEITNYIPHYKNVVKLLRTVATSSNKSGVRPLVLFTSGCKDYGMSPYLASSPELAPHTEESPLNPSPFAVDRANYAVKIFEHVDLFDAAVLRPTNVFGYNSSYYSEFFVAAERAKELGVFEVKENPETVLHACHVDDCGDAYVSLALAPREKVSGQCFSISSYRFETLREIAEAFVKEYAISGGVKFVDGKWGTGSRPDEVRERMIMGYSQWTGSAKIRELTGWRDRRLLFSRGLKQYRIAYEAAIVQGKLKLQNIPSEEVRR</sequence>
<comment type="caution">
    <text evidence="2">The sequence shown here is derived from an EMBL/GenBank/DDBJ whole genome shotgun (WGS) entry which is preliminary data.</text>
</comment>
<dbReference type="Pfam" id="PF01370">
    <property type="entry name" value="Epimerase"/>
    <property type="match status" value="1"/>
</dbReference>
<dbReference type="GO" id="GO:0005737">
    <property type="term" value="C:cytoplasm"/>
    <property type="evidence" value="ECO:0007669"/>
    <property type="project" value="TreeGrafter"/>
</dbReference>
<dbReference type="EMBL" id="JAAMPI010000037">
    <property type="protein sequence ID" value="KAF4637055.1"/>
    <property type="molecule type" value="Genomic_DNA"/>
</dbReference>
<name>A0A8H4RW30_9HELO</name>
<gene>
    <name evidence="2" type="ORF">G7Y89_g1018</name>
</gene>
<dbReference type="InterPro" id="IPR051783">
    <property type="entry name" value="NAD(P)-dependent_oxidoreduct"/>
</dbReference>
<protein>
    <recommendedName>
        <fullName evidence="1">NAD-dependent epimerase/dehydratase domain-containing protein</fullName>
    </recommendedName>
</protein>
<dbReference type="PANTHER" id="PTHR48079">
    <property type="entry name" value="PROTEIN YEEZ"/>
    <property type="match status" value="1"/>
</dbReference>
<dbReference type="InterPro" id="IPR001509">
    <property type="entry name" value="Epimerase_deHydtase"/>
</dbReference>
<dbReference type="Gene3D" id="3.40.50.720">
    <property type="entry name" value="NAD(P)-binding Rossmann-like Domain"/>
    <property type="match status" value="1"/>
</dbReference>
<evidence type="ECO:0000259" key="1">
    <source>
        <dbReference type="Pfam" id="PF01370"/>
    </source>
</evidence>
<evidence type="ECO:0000313" key="3">
    <source>
        <dbReference type="Proteomes" id="UP000566819"/>
    </source>
</evidence>
<keyword evidence="3" id="KW-1185">Reference proteome</keyword>
<feature type="domain" description="NAD-dependent epimerase/dehydratase" evidence="1">
    <location>
        <begin position="9"/>
        <end position="241"/>
    </location>
</feature>
<evidence type="ECO:0000313" key="2">
    <source>
        <dbReference type="EMBL" id="KAF4637055.1"/>
    </source>
</evidence>
<dbReference type="OrthoDB" id="2735536at2759"/>
<proteinExistence type="predicted"/>
<dbReference type="Proteomes" id="UP000566819">
    <property type="component" value="Unassembled WGS sequence"/>
</dbReference>
<dbReference type="SUPFAM" id="SSF51735">
    <property type="entry name" value="NAD(P)-binding Rossmann-fold domains"/>
    <property type="match status" value="1"/>
</dbReference>
<accession>A0A8H4RW30</accession>
<dbReference type="PANTHER" id="PTHR48079:SF6">
    <property type="entry name" value="NAD(P)-BINDING DOMAIN-CONTAINING PROTEIN-RELATED"/>
    <property type="match status" value="1"/>
</dbReference>
<dbReference type="AlphaFoldDB" id="A0A8H4RW30"/>
<organism evidence="2 3">
    <name type="scientific">Cudoniella acicularis</name>
    <dbReference type="NCBI Taxonomy" id="354080"/>
    <lineage>
        <taxon>Eukaryota</taxon>
        <taxon>Fungi</taxon>
        <taxon>Dikarya</taxon>
        <taxon>Ascomycota</taxon>
        <taxon>Pezizomycotina</taxon>
        <taxon>Leotiomycetes</taxon>
        <taxon>Helotiales</taxon>
        <taxon>Tricladiaceae</taxon>
        <taxon>Cudoniella</taxon>
    </lineage>
</organism>
<dbReference type="InterPro" id="IPR036291">
    <property type="entry name" value="NAD(P)-bd_dom_sf"/>
</dbReference>
<reference evidence="2 3" key="1">
    <citation type="submission" date="2020-03" db="EMBL/GenBank/DDBJ databases">
        <title>Draft Genome Sequence of Cudoniella acicularis.</title>
        <authorList>
            <person name="Buettner E."/>
            <person name="Kellner H."/>
        </authorList>
    </citation>
    <scope>NUCLEOTIDE SEQUENCE [LARGE SCALE GENOMIC DNA]</scope>
    <source>
        <strain evidence="2 3">DSM 108380</strain>
    </source>
</reference>